<evidence type="ECO:0000256" key="1">
    <source>
        <dbReference type="ARBA" id="ARBA00023242"/>
    </source>
</evidence>
<dbReference type="GO" id="GO:0006351">
    <property type="term" value="P:DNA-templated transcription"/>
    <property type="evidence" value="ECO:0007669"/>
    <property type="project" value="InterPro"/>
</dbReference>
<keyword evidence="3" id="KW-1133">Transmembrane helix</keyword>
<evidence type="ECO:0000256" key="2">
    <source>
        <dbReference type="SAM" id="MobiDB-lite"/>
    </source>
</evidence>
<keyword evidence="6" id="KW-1185">Reference proteome</keyword>
<dbReference type="InterPro" id="IPR007219">
    <property type="entry name" value="XnlR_reg_dom"/>
</dbReference>
<proteinExistence type="predicted"/>
<dbReference type="CDD" id="cd12148">
    <property type="entry name" value="fungal_TF_MHR"/>
    <property type="match status" value="1"/>
</dbReference>
<dbReference type="Proteomes" id="UP000017559">
    <property type="component" value="Unassembled WGS sequence"/>
</dbReference>
<dbReference type="HOGENOM" id="CLU_006019_2_0_1"/>
<dbReference type="GO" id="GO:0003700">
    <property type="term" value="F:DNA-binding transcription factor activity"/>
    <property type="evidence" value="ECO:0007669"/>
    <property type="project" value="InterPro"/>
</dbReference>
<gene>
    <name evidence="5" type="ORF">Moror_10932</name>
</gene>
<dbReference type="Pfam" id="PF04082">
    <property type="entry name" value="Fungal_trans"/>
    <property type="match status" value="1"/>
</dbReference>
<dbReference type="InterPro" id="IPR050987">
    <property type="entry name" value="AtrR-like"/>
</dbReference>
<evidence type="ECO:0000313" key="5">
    <source>
        <dbReference type="EMBL" id="ESK86685.1"/>
    </source>
</evidence>
<dbReference type="SMART" id="SM00906">
    <property type="entry name" value="Fungal_trans"/>
    <property type="match status" value="1"/>
</dbReference>
<reference evidence="5 6" key="1">
    <citation type="journal article" date="2014" name="BMC Genomics">
        <title>Genome and secretome analysis of the hemibiotrophic fungal pathogen, Moniliophthora roreri, which causes frosty pod rot disease of cacao: mechanisms of the biotrophic and necrotrophic phases.</title>
        <authorList>
            <person name="Meinhardt L.W."/>
            <person name="Costa G.G.L."/>
            <person name="Thomazella D.P.T."/>
            <person name="Teixeira P.J.P.L."/>
            <person name="Carazzolle M.F."/>
            <person name="Schuster S.C."/>
            <person name="Carlson J.E."/>
            <person name="Guiltinan M.J."/>
            <person name="Mieczkowski P."/>
            <person name="Farmer A."/>
            <person name="Ramaraj T."/>
            <person name="Crozier J."/>
            <person name="Davis R.E."/>
            <person name="Shao J."/>
            <person name="Melnick R.L."/>
            <person name="Pereira G.A.G."/>
            <person name="Bailey B.A."/>
        </authorList>
    </citation>
    <scope>NUCLEOTIDE SEQUENCE [LARGE SCALE GENOMIC DNA]</scope>
    <source>
        <strain evidence="5 6">MCA 2997</strain>
    </source>
</reference>
<evidence type="ECO:0000313" key="6">
    <source>
        <dbReference type="Proteomes" id="UP000017559"/>
    </source>
</evidence>
<organism evidence="5 6">
    <name type="scientific">Moniliophthora roreri (strain MCA 2997)</name>
    <name type="common">Cocoa frosty pod rot fungus</name>
    <name type="synonym">Crinipellis roreri</name>
    <dbReference type="NCBI Taxonomy" id="1381753"/>
    <lineage>
        <taxon>Eukaryota</taxon>
        <taxon>Fungi</taxon>
        <taxon>Dikarya</taxon>
        <taxon>Basidiomycota</taxon>
        <taxon>Agaricomycotina</taxon>
        <taxon>Agaricomycetes</taxon>
        <taxon>Agaricomycetidae</taxon>
        <taxon>Agaricales</taxon>
        <taxon>Marasmiineae</taxon>
        <taxon>Marasmiaceae</taxon>
        <taxon>Moniliophthora</taxon>
    </lineage>
</organism>
<keyword evidence="3" id="KW-0472">Membrane</keyword>
<dbReference type="EMBL" id="AWSO01000903">
    <property type="protein sequence ID" value="ESK86685.1"/>
    <property type="molecule type" value="Genomic_DNA"/>
</dbReference>
<accession>V2X2M2</accession>
<keyword evidence="1" id="KW-0539">Nucleus</keyword>
<evidence type="ECO:0000256" key="3">
    <source>
        <dbReference type="SAM" id="Phobius"/>
    </source>
</evidence>
<name>V2X2M2_MONRO</name>
<protein>
    <recommendedName>
        <fullName evidence="4">Xylanolytic transcriptional activator regulatory domain-containing protein</fullName>
    </recommendedName>
</protein>
<feature type="transmembrane region" description="Helical" evidence="3">
    <location>
        <begin position="384"/>
        <end position="406"/>
    </location>
</feature>
<evidence type="ECO:0000259" key="4">
    <source>
        <dbReference type="SMART" id="SM00906"/>
    </source>
</evidence>
<keyword evidence="3" id="KW-0812">Transmembrane</keyword>
<feature type="region of interest" description="Disordered" evidence="2">
    <location>
        <begin position="457"/>
        <end position="525"/>
    </location>
</feature>
<feature type="compositionally biased region" description="Polar residues" evidence="2">
    <location>
        <begin position="484"/>
        <end position="493"/>
    </location>
</feature>
<comment type="caution">
    <text evidence="5">The sequence shown here is derived from an EMBL/GenBank/DDBJ whole genome shotgun (WGS) entry which is preliminary data.</text>
</comment>
<sequence>MAAKAQAIGFASERVTVRRPEHWHIHRWQAEREEPPPEYTFPEEDLVMDLIKLYFENINTLFPILHQKIFERSIAEGLHRRDRDFAATVLAVCACGARYSNDPRVFDDPKLEQSAGWKWYRQIRLLRSSFLAPPSLYELQLYCIAIFFIQATSTPEACWVLLGVGIRCAQDIGIHRKRPPGMKPTVESQLWNRVAWTLIAIDVIMSAFLGRPRASNTDDFDLELPIECDDEYWETEDPDQAFQQPPDKPCKLSFWVSFLKLVDIISFAQRTIYAVRKPEMWAKVGMSGPEWNERIVLELDSALNAWIDTIPDHLKWDSNKQDMLFFNQSTALYITYYWVQILIHRPFISPTNEEAVLTFPSLSICANASRSCCHLAELAQKRSYVPFPTVMNAIYISAIILLLNVWRGQKMNTTPDANKEMVDVWRCFELLKQFESRHQIAGRFRDILGEMLSVGEPPQARKRQQLHSESDGSGSTTEADDVRSTSASSTAVETRQIAGTRRVSAAIDTLSKGPDSGRSSLHGMGGVESTFSLPIRSNELGSLPLHEAFVVPGYQGMDFGWPTEFNFATQSPPQYHSPDSGIFNNSPGMASQESSYTERYMAETLSTALGPIGSFSFTSDPRSAHFPDMSYPSATNGVTSNMTWPDWNSYMANIDQVLQPNYATR</sequence>
<dbReference type="KEGG" id="mrr:Moror_10932"/>
<dbReference type="GO" id="GO:0003677">
    <property type="term" value="F:DNA binding"/>
    <property type="evidence" value="ECO:0007669"/>
    <property type="project" value="InterPro"/>
</dbReference>
<dbReference type="OrthoDB" id="4456959at2759"/>
<dbReference type="AlphaFoldDB" id="V2X2M2"/>
<feature type="domain" description="Xylanolytic transcriptional activator regulatory" evidence="4">
    <location>
        <begin position="158"/>
        <end position="231"/>
    </location>
</feature>
<dbReference type="GO" id="GO:0008270">
    <property type="term" value="F:zinc ion binding"/>
    <property type="evidence" value="ECO:0007669"/>
    <property type="project" value="InterPro"/>
</dbReference>
<dbReference type="PANTHER" id="PTHR46910">
    <property type="entry name" value="TRANSCRIPTION FACTOR PDR1"/>
    <property type="match status" value="1"/>
</dbReference>
<dbReference type="PANTHER" id="PTHR46910:SF38">
    <property type="entry name" value="ZN(2)-C6 FUNGAL-TYPE DOMAIN-CONTAINING PROTEIN"/>
    <property type="match status" value="1"/>
</dbReference>